<dbReference type="InterPro" id="IPR029052">
    <property type="entry name" value="Metallo-depent_PP-like"/>
</dbReference>
<name>A0A081BJF7_9LACO</name>
<gene>
    <name evidence="2" type="ORF">LOSG293_200450</name>
</gene>
<dbReference type="NCBIfam" id="TIGR03729">
    <property type="entry name" value="acc_ester"/>
    <property type="match status" value="1"/>
</dbReference>
<accession>A0A081BJF7</accession>
<dbReference type="CDD" id="cd00838">
    <property type="entry name" value="MPP_superfamily"/>
    <property type="match status" value="1"/>
</dbReference>
<dbReference type="RefSeq" id="WP_051907242.1">
    <property type="nucleotide sequence ID" value="NZ_BBJM01000020.1"/>
</dbReference>
<dbReference type="AlphaFoldDB" id="A0A081BJF7"/>
<keyword evidence="2" id="KW-0378">Hydrolase</keyword>
<comment type="caution">
    <text evidence="2">The sequence shown here is derived from an EMBL/GenBank/DDBJ whole genome shotgun (WGS) entry which is preliminary data.</text>
</comment>
<dbReference type="InterPro" id="IPR022302">
    <property type="entry name" value="Phosphoesterase_putative"/>
</dbReference>
<dbReference type="STRING" id="1291743.LOSG293_200450"/>
<sequence length="291" mass="34218">MTVVAMSSDMHLDLNRVEIEPFIQQQVQWFTEKRVDLFLIAGDIFNDFTKTLNYLHQLRMAMPTLTAKFVAGNHDMLRHVTFEELESPVTGAYLHNQFYDVPETNWRVVGNNGWYDYGFAANLNRAPETFEHWKRAYWVDGQINQALTDEERMQLALKQSEQLFKKAKQADKHIIFLTHFVPEIAYIRFTDDDRFWNMANGFLGSPKMGQLIHQYQVEAVQFGHIHDAGTPRQINGTWYFNQAVGVSRGKQQEWHADSYFQAWQQKVMRIGLNDDKMWQIGLDETKKYLIL</sequence>
<dbReference type="SUPFAM" id="SSF56300">
    <property type="entry name" value="Metallo-dependent phosphatases"/>
    <property type="match status" value="1"/>
</dbReference>
<dbReference type="Gene3D" id="3.60.21.10">
    <property type="match status" value="1"/>
</dbReference>
<dbReference type="EMBL" id="BBJM01000020">
    <property type="protein sequence ID" value="GAK48175.1"/>
    <property type="molecule type" value="Genomic_DNA"/>
</dbReference>
<protein>
    <submittedName>
        <fullName evidence="2">Possible phosphohydrolase</fullName>
    </submittedName>
</protein>
<reference evidence="2" key="1">
    <citation type="journal article" date="2014" name="Genome Announc.">
        <title>Draft Genome Sequence of Lactobacillus oryzae Strain SG293T.</title>
        <authorList>
            <person name="Tanizawa Y."/>
            <person name="Fujisawa T."/>
            <person name="Mochizuki T."/>
            <person name="Kaminuma E."/>
            <person name="Nakamura Y."/>
            <person name="Tohno M."/>
        </authorList>
    </citation>
    <scope>NUCLEOTIDE SEQUENCE [LARGE SCALE GENOMIC DNA]</scope>
    <source>
        <strain evidence="2">SG293</strain>
    </source>
</reference>
<keyword evidence="3" id="KW-1185">Reference proteome</keyword>
<evidence type="ECO:0000259" key="1">
    <source>
        <dbReference type="Pfam" id="PF00149"/>
    </source>
</evidence>
<dbReference type="OrthoDB" id="113290at2"/>
<dbReference type="Pfam" id="PF00149">
    <property type="entry name" value="Metallophos"/>
    <property type="match status" value="1"/>
</dbReference>
<evidence type="ECO:0000313" key="2">
    <source>
        <dbReference type="EMBL" id="GAK48175.1"/>
    </source>
</evidence>
<dbReference type="InterPro" id="IPR004843">
    <property type="entry name" value="Calcineurin-like_PHP"/>
</dbReference>
<evidence type="ECO:0000313" key="3">
    <source>
        <dbReference type="Proteomes" id="UP000028700"/>
    </source>
</evidence>
<proteinExistence type="predicted"/>
<dbReference type="Proteomes" id="UP000028700">
    <property type="component" value="Unassembled WGS sequence"/>
</dbReference>
<organism evidence="2 3">
    <name type="scientific">Secundilactobacillus oryzae JCM 18671</name>
    <dbReference type="NCBI Taxonomy" id="1291743"/>
    <lineage>
        <taxon>Bacteria</taxon>
        <taxon>Bacillati</taxon>
        <taxon>Bacillota</taxon>
        <taxon>Bacilli</taxon>
        <taxon>Lactobacillales</taxon>
        <taxon>Lactobacillaceae</taxon>
        <taxon>Secundilactobacillus</taxon>
    </lineage>
</organism>
<dbReference type="eggNOG" id="COG1409">
    <property type="taxonomic scope" value="Bacteria"/>
</dbReference>
<feature type="domain" description="Calcineurin-like phosphoesterase" evidence="1">
    <location>
        <begin position="6"/>
        <end position="227"/>
    </location>
</feature>
<dbReference type="GO" id="GO:0016787">
    <property type="term" value="F:hydrolase activity"/>
    <property type="evidence" value="ECO:0007669"/>
    <property type="project" value="UniProtKB-KW"/>
</dbReference>